<dbReference type="AlphaFoldDB" id="A0A3L6RH81"/>
<gene>
    <name evidence="3" type="ORF">C2845_PM13G18370</name>
</gene>
<evidence type="ECO:0000256" key="1">
    <source>
        <dbReference type="SAM" id="MobiDB-lite"/>
    </source>
</evidence>
<accession>A0A3L6RH81</accession>
<dbReference type="PANTHER" id="PTHR12136:SF47">
    <property type="entry name" value="ENHANCED DISEASE RESISTANCE PROTEIN (DUF1336)"/>
    <property type="match status" value="1"/>
</dbReference>
<organism evidence="3 4">
    <name type="scientific">Panicum miliaceum</name>
    <name type="common">Proso millet</name>
    <name type="synonym">Broomcorn millet</name>
    <dbReference type="NCBI Taxonomy" id="4540"/>
    <lineage>
        <taxon>Eukaryota</taxon>
        <taxon>Viridiplantae</taxon>
        <taxon>Streptophyta</taxon>
        <taxon>Embryophyta</taxon>
        <taxon>Tracheophyta</taxon>
        <taxon>Spermatophyta</taxon>
        <taxon>Magnoliopsida</taxon>
        <taxon>Liliopsida</taxon>
        <taxon>Poales</taxon>
        <taxon>Poaceae</taxon>
        <taxon>PACMAD clade</taxon>
        <taxon>Panicoideae</taxon>
        <taxon>Panicodae</taxon>
        <taxon>Paniceae</taxon>
        <taxon>Panicinae</taxon>
        <taxon>Panicum</taxon>
        <taxon>Panicum sect. Panicum</taxon>
    </lineage>
</organism>
<evidence type="ECO:0000259" key="2">
    <source>
        <dbReference type="SMART" id="SM00233"/>
    </source>
</evidence>
<dbReference type="SMART" id="SM00233">
    <property type="entry name" value="PH"/>
    <property type="match status" value="1"/>
</dbReference>
<feature type="region of interest" description="Disordered" evidence="1">
    <location>
        <begin position="1"/>
        <end position="44"/>
    </location>
</feature>
<comment type="caution">
    <text evidence="3">The sequence shown here is derived from an EMBL/GenBank/DDBJ whole genome shotgun (WGS) entry which is preliminary data.</text>
</comment>
<dbReference type="SUPFAM" id="SSF50729">
    <property type="entry name" value="PH domain-like"/>
    <property type="match status" value="1"/>
</dbReference>
<dbReference type="OrthoDB" id="9970435at2759"/>
<dbReference type="Proteomes" id="UP000275267">
    <property type="component" value="Unassembled WGS sequence"/>
</dbReference>
<dbReference type="STRING" id="4540.A0A3L6RH81"/>
<protein>
    <recommendedName>
        <fullName evidence="2">PH domain-containing protein</fullName>
    </recommendedName>
</protein>
<feature type="domain" description="PH" evidence="2">
    <location>
        <begin position="49"/>
        <end position="159"/>
    </location>
</feature>
<reference evidence="4" key="1">
    <citation type="journal article" date="2019" name="Nat. Commun.">
        <title>The genome of broomcorn millet.</title>
        <authorList>
            <person name="Zou C."/>
            <person name="Miki D."/>
            <person name="Li D."/>
            <person name="Tang Q."/>
            <person name="Xiao L."/>
            <person name="Rajput S."/>
            <person name="Deng P."/>
            <person name="Jia W."/>
            <person name="Huang R."/>
            <person name="Zhang M."/>
            <person name="Sun Y."/>
            <person name="Hu J."/>
            <person name="Fu X."/>
            <person name="Schnable P.S."/>
            <person name="Li F."/>
            <person name="Zhang H."/>
            <person name="Feng B."/>
            <person name="Zhu X."/>
            <person name="Liu R."/>
            <person name="Schnable J.C."/>
            <person name="Zhu J.-K."/>
            <person name="Zhang H."/>
        </authorList>
    </citation>
    <scope>NUCLEOTIDE SEQUENCE [LARGE SCALE GENOMIC DNA]</scope>
</reference>
<sequence>MATAAAKPPAPAAAGAGDVSEVELSEAGSPDLGSRSSGSGSGGSGRSAAEYSGWVYHIGVNSIGHEYCHLRFLVIRGRTVAMYKRDPHDNPGLEPIRKGAVGHTLMVEELGRRRVNHGDVYVLRLCNRLDQTKKGEIACATPGEARKWIEAFEQAKQQADHDLMRGVSWNRLQNENEYGNQLSFSRLLVILFNETLTPGHHVTVLLL</sequence>
<keyword evidence="4" id="KW-1185">Reference proteome</keyword>
<dbReference type="InterPro" id="IPR001849">
    <property type="entry name" value="PH_domain"/>
</dbReference>
<feature type="compositionally biased region" description="Low complexity" evidence="1">
    <location>
        <begin position="1"/>
        <end position="16"/>
    </location>
</feature>
<proteinExistence type="predicted"/>
<dbReference type="PANTHER" id="PTHR12136">
    <property type="entry name" value="ENHANCED DISEASE RESISTANCE-RELATED"/>
    <property type="match status" value="1"/>
</dbReference>
<name>A0A3L6RH81_PANMI</name>
<dbReference type="EMBL" id="PQIB02000008">
    <property type="protein sequence ID" value="RLN03834.1"/>
    <property type="molecule type" value="Genomic_DNA"/>
</dbReference>
<dbReference type="InterPro" id="IPR045096">
    <property type="entry name" value="EDR2-like"/>
</dbReference>
<evidence type="ECO:0000313" key="4">
    <source>
        <dbReference type="Proteomes" id="UP000275267"/>
    </source>
</evidence>
<evidence type="ECO:0000313" key="3">
    <source>
        <dbReference type="EMBL" id="RLN03834.1"/>
    </source>
</evidence>